<dbReference type="EMBL" id="PDCK01000041">
    <property type="protein sequence ID" value="PRQ42215.1"/>
    <property type="molecule type" value="Genomic_DNA"/>
</dbReference>
<accession>A0A2P6R706</accession>
<dbReference type="Gene3D" id="2.10.310.10">
    <property type="entry name" value="Serpins superfamily"/>
    <property type="match status" value="1"/>
</dbReference>
<feature type="domain" description="Serpin" evidence="2">
    <location>
        <begin position="65"/>
        <end position="137"/>
    </location>
</feature>
<proteinExistence type="inferred from homology"/>
<comment type="similarity">
    <text evidence="1">Belongs to the serpin family.</text>
</comment>
<reference evidence="3 4" key="1">
    <citation type="journal article" date="2018" name="Nat. Genet.">
        <title>The Rosa genome provides new insights in the design of modern roses.</title>
        <authorList>
            <person name="Bendahmane M."/>
        </authorList>
    </citation>
    <scope>NUCLEOTIDE SEQUENCE [LARGE SCALE GENOMIC DNA]</scope>
    <source>
        <strain evidence="4">cv. Old Blush</strain>
    </source>
</reference>
<dbReference type="InterPro" id="IPR023796">
    <property type="entry name" value="Serpin_dom"/>
</dbReference>
<sequence length="140" mass="15370">MFWLLPDARDWLPALVERAGSEPGFLDHHLNGCCRRVRVGKFLIPQFKMSSGFEASSATKKLGLGCDLMAIVHEAVIEVDENGTKAAAATCARSYFGDGEVSKPDEEEDFVADHTFMFLIREDLTGTVMFMGQVLNPLAG</sequence>
<dbReference type="Gene3D" id="2.30.39.10">
    <property type="entry name" value="Alpha-1-antitrypsin, domain 1"/>
    <property type="match status" value="1"/>
</dbReference>
<dbReference type="PANTHER" id="PTHR11461">
    <property type="entry name" value="SERINE PROTEASE INHIBITOR, SERPIN"/>
    <property type="match status" value="1"/>
</dbReference>
<dbReference type="AlphaFoldDB" id="A0A2P6R706"/>
<evidence type="ECO:0000256" key="1">
    <source>
        <dbReference type="ARBA" id="ARBA00009500"/>
    </source>
</evidence>
<name>A0A2P6R706_ROSCH</name>
<dbReference type="Pfam" id="PF00079">
    <property type="entry name" value="Serpin"/>
    <property type="match status" value="1"/>
</dbReference>
<gene>
    <name evidence="3" type="ORF">RchiOBHm_Chr3g0455201</name>
</gene>
<dbReference type="Gramene" id="PRQ42215">
    <property type="protein sequence ID" value="PRQ42215"/>
    <property type="gene ID" value="RchiOBHm_Chr3g0455201"/>
</dbReference>
<comment type="caution">
    <text evidence="3">The sequence shown here is derived from an EMBL/GenBank/DDBJ whole genome shotgun (WGS) entry which is preliminary data.</text>
</comment>
<dbReference type="GO" id="GO:0004867">
    <property type="term" value="F:serine-type endopeptidase inhibitor activity"/>
    <property type="evidence" value="ECO:0007669"/>
    <property type="project" value="InterPro"/>
</dbReference>
<dbReference type="STRING" id="74649.A0A2P6R706"/>
<dbReference type="GO" id="GO:0005615">
    <property type="term" value="C:extracellular space"/>
    <property type="evidence" value="ECO:0007669"/>
    <property type="project" value="InterPro"/>
</dbReference>
<dbReference type="PROSITE" id="PS00284">
    <property type="entry name" value="SERPIN"/>
    <property type="match status" value="1"/>
</dbReference>
<organism evidence="3 4">
    <name type="scientific">Rosa chinensis</name>
    <name type="common">China rose</name>
    <dbReference type="NCBI Taxonomy" id="74649"/>
    <lineage>
        <taxon>Eukaryota</taxon>
        <taxon>Viridiplantae</taxon>
        <taxon>Streptophyta</taxon>
        <taxon>Embryophyta</taxon>
        <taxon>Tracheophyta</taxon>
        <taxon>Spermatophyta</taxon>
        <taxon>Magnoliopsida</taxon>
        <taxon>eudicotyledons</taxon>
        <taxon>Gunneridae</taxon>
        <taxon>Pentapetalae</taxon>
        <taxon>rosids</taxon>
        <taxon>fabids</taxon>
        <taxon>Rosales</taxon>
        <taxon>Rosaceae</taxon>
        <taxon>Rosoideae</taxon>
        <taxon>Rosoideae incertae sedis</taxon>
        <taxon>Rosa</taxon>
    </lineage>
</organism>
<dbReference type="InterPro" id="IPR000215">
    <property type="entry name" value="Serpin_fam"/>
</dbReference>
<dbReference type="InterPro" id="IPR042185">
    <property type="entry name" value="Serpin_sf_2"/>
</dbReference>
<evidence type="ECO:0000313" key="4">
    <source>
        <dbReference type="Proteomes" id="UP000238479"/>
    </source>
</evidence>
<dbReference type="InterPro" id="IPR023795">
    <property type="entry name" value="Serpin_CS"/>
</dbReference>
<dbReference type="InterPro" id="IPR036186">
    <property type="entry name" value="Serpin_sf"/>
</dbReference>
<dbReference type="PANTHER" id="PTHR11461:SF211">
    <property type="entry name" value="GH10112P-RELATED"/>
    <property type="match status" value="1"/>
</dbReference>
<dbReference type="Proteomes" id="UP000238479">
    <property type="component" value="Chromosome 3"/>
</dbReference>
<dbReference type="Gene3D" id="6.20.40.10">
    <property type="match status" value="1"/>
</dbReference>
<dbReference type="SUPFAM" id="SSF56574">
    <property type="entry name" value="Serpins"/>
    <property type="match status" value="1"/>
</dbReference>
<keyword evidence="4" id="KW-1185">Reference proteome</keyword>
<dbReference type="OMA" id="HMISIGC"/>
<dbReference type="OrthoDB" id="664427at2759"/>
<protein>
    <submittedName>
        <fullName evidence="3">Putative Serpin family protein</fullName>
    </submittedName>
</protein>
<evidence type="ECO:0000313" key="3">
    <source>
        <dbReference type="EMBL" id="PRQ42215.1"/>
    </source>
</evidence>
<evidence type="ECO:0000259" key="2">
    <source>
        <dbReference type="Pfam" id="PF00079"/>
    </source>
</evidence>